<dbReference type="InterPro" id="IPR049500">
    <property type="entry name" value="Peptidase_M50B-like"/>
</dbReference>
<feature type="transmembrane region" description="Helical" evidence="1">
    <location>
        <begin position="193"/>
        <end position="215"/>
    </location>
</feature>
<dbReference type="RefSeq" id="WP_203786102.1">
    <property type="nucleotide sequence ID" value="NZ_BOMV01000069.1"/>
</dbReference>
<evidence type="ECO:0000256" key="1">
    <source>
        <dbReference type="SAM" id="Phobius"/>
    </source>
</evidence>
<organism evidence="2 3">
    <name type="scientific">Paractinoplanes rishiriensis</name>
    <dbReference type="NCBI Taxonomy" id="1050105"/>
    <lineage>
        <taxon>Bacteria</taxon>
        <taxon>Bacillati</taxon>
        <taxon>Actinomycetota</taxon>
        <taxon>Actinomycetes</taxon>
        <taxon>Micromonosporales</taxon>
        <taxon>Micromonosporaceae</taxon>
        <taxon>Paractinoplanes</taxon>
    </lineage>
</organism>
<evidence type="ECO:0000313" key="3">
    <source>
        <dbReference type="Proteomes" id="UP000636960"/>
    </source>
</evidence>
<dbReference type="EMBL" id="BOMV01000069">
    <property type="protein sequence ID" value="GIE99098.1"/>
    <property type="molecule type" value="Genomic_DNA"/>
</dbReference>
<keyword evidence="1" id="KW-0812">Transmembrane</keyword>
<keyword evidence="1" id="KW-1133">Transmembrane helix</keyword>
<feature type="transmembrane region" description="Helical" evidence="1">
    <location>
        <begin position="74"/>
        <end position="97"/>
    </location>
</feature>
<comment type="caution">
    <text evidence="2">The sequence shown here is derived from an EMBL/GenBank/DDBJ whole genome shotgun (WGS) entry which is preliminary data.</text>
</comment>
<evidence type="ECO:0000313" key="2">
    <source>
        <dbReference type="EMBL" id="GIE99098.1"/>
    </source>
</evidence>
<keyword evidence="1" id="KW-0472">Membrane</keyword>
<feature type="transmembrane region" description="Helical" evidence="1">
    <location>
        <begin position="103"/>
        <end position="136"/>
    </location>
</feature>
<gene>
    <name evidence="2" type="ORF">Ari01nite_65630</name>
</gene>
<dbReference type="Proteomes" id="UP000636960">
    <property type="component" value="Unassembled WGS sequence"/>
</dbReference>
<dbReference type="AlphaFoldDB" id="A0A919MXM8"/>
<feature type="transmembrane region" description="Helical" evidence="1">
    <location>
        <begin position="148"/>
        <end position="166"/>
    </location>
</feature>
<accession>A0A919MXM8</accession>
<reference evidence="2" key="1">
    <citation type="submission" date="2021-01" db="EMBL/GenBank/DDBJ databases">
        <title>Whole genome shotgun sequence of Actinoplanes rishiriensis NBRC 108556.</title>
        <authorList>
            <person name="Komaki H."/>
            <person name="Tamura T."/>
        </authorList>
    </citation>
    <scope>NUCLEOTIDE SEQUENCE</scope>
    <source>
        <strain evidence="2">NBRC 108556</strain>
    </source>
</reference>
<name>A0A919MXM8_9ACTN</name>
<feature type="transmembrane region" description="Helical" evidence="1">
    <location>
        <begin position="6"/>
        <end position="24"/>
    </location>
</feature>
<sequence length="219" mass="23644">MADPGIAWTTGVVAFVAAVPLWRFTTHAITIAHEGGHAMFGRLTGLLIKKVRVDRGGAGSVVFRNTEATVLQTLAMGLAGYLGPSIFGLAGAWMLVHGVAPRTILLLTLVLMALLLIMVRNVFGLFVVPLTGLLIWTVAMRANEQVQLVFAYIWVWFLLMGGARQIPELYFNWQAGGEPDTGQLAAKTHLSSAFFVALFWLGSLAALVFGGVLLLRNQP</sequence>
<proteinExistence type="predicted"/>
<protein>
    <submittedName>
        <fullName evidence="2">Membrane protein</fullName>
    </submittedName>
</protein>
<dbReference type="Pfam" id="PF13398">
    <property type="entry name" value="Peptidase_M50B"/>
    <property type="match status" value="1"/>
</dbReference>
<keyword evidence="3" id="KW-1185">Reference proteome</keyword>